<dbReference type="Proteomes" id="UP001652620">
    <property type="component" value="Chromosome 2"/>
</dbReference>
<dbReference type="RefSeq" id="XP_049303004.1">
    <property type="nucleotide sequence ID" value="XM_049447047.1"/>
</dbReference>
<accession>A0ABM3J1A1</accession>
<proteinExistence type="predicted"/>
<dbReference type="CDD" id="cd09272">
    <property type="entry name" value="RNase_HI_RT_Ty1"/>
    <property type="match status" value="1"/>
</dbReference>
<dbReference type="RefSeq" id="XP_049303006.1">
    <property type="nucleotide sequence ID" value="XM_049447049.1"/>
</dbReference>
<evidence type="ECO:0000313" key="2">
    <source>
        <dbReference type="RefSeq" id="XP_049303004.1"/>
    </source>
</evidence>
<evidence type="ECO:0000313" key="1">
    <source>
        <dbReference type="Proteomes" id="UP001652620"/>
    </source>
</evidence>
<dbReference type="PANTHER" id="PTHR11439">
    <property type="entry name" value="GAG-POL-RELATED RETROTRANSPOSON"/>
    <property type="match status" value="1"/>
</dbReference>
<name>A0ABM3J1A1_BACDO</name>
<dbReference type="PANTHER" id="PTHR11439:SF483">
    <property type="entry name" value="PEPTIDE SYNTHASE GLIP-LIKE, PUTATIVE (AFU_ORTHOLOGUE AFUA_3G12920)-RELATED"/>
    <property type="match status" value="1"/>
</dbReference>
<dbReference type="GeneID" id="125776160"/>
<gene>
    <name evidence="2" type="primary">LOC125776160</name>
    <name evidence="3" type="synonym">LOC125776161</name>
</gene>
<protein>
    <submittedName>
        <fullName evidence="2">Uncharacterized protein LOC125776160</fullName>
    </submittedName>
    <submittedName>
        <fullName evidence="3">Uncharacterized protein LOC125776161</fullName>
    </submittedName>
</protein>
<evidence type="ECO:0000313" key="3">
    <source>
        <dbReference type="RefSeq" id="XP_049303006.1"/>
    </source>
</evidence>
<reference evidence="1 2" key="1">
    <citation type="submission" date="2025-05" db="UniProtKB">
        <authorList>
            <consortium name="RefSeq"/>
        </authorList>
    </citation>
    <scope>NUCLEOTIDE SEQUENCE [LARGE SCALE GENOMIC DNA]</scope>
    <source>
        <tissue evidence="2 3">Adult</tissue>
    </source>
</reference>
<keyword evidence="1" id="KW-1185">Reference proteome</keyword>
<dbReference type="SUPFAM" id="SSF56672">
    <property type="entry name" value="DNA/RNA polymerases"/>
    <property type="match status" value="1"/>
</dbReference>
<sequence>MSERNPVATPSELKINLVENNSIDKLCPYRELIGPLMYMSIASRPDIANTVSRLAQFVTNPLKCHWNAAKRILRYLAGTANRSLLYQKSDLQLVGYADADWGGCTADRHSYTEYVFLLSGAAISWKSQKQRTVALSSTEAEYVSLAESAKEAVYLRSLLNEIGLHKLADVIIYVDNRGAQCLANDRVFYARTKHIDIKHHFVRECISAGLFSLRHVSSQEMTADVMTKPLTRASHDRCLNGLGLSTE</sequence>
<organism evidence="1 2">
    <name type="scientific">Bactrocera dorsalis</name>
    <name type="common">Oriental fruit fly</name>
    <name type="synonym">Dacus dorsalis</name>
    <dbReference type="NCBI Taxonomy" id="27457"/>
    <lineage>
        <taxon>Eukaryota</taxon>
        <taxon>Metazoa</taxon>
        <taxon>Ecdysozoa</taxon>
        <taxon>Arthropoda</taxon>
        <taxon>Hexapoda</taxon>
        <taxon>Insecta</taxon>
        <taxon>Pterygota</taxon>
        <taxon>Neoptera</taxon>
        <taxon>Endopterygota</taxon>
        <taxon>Diptera</taxon>
        <taxon>Brachycera</taxon>
        <taxon>Muscomorpha</taxon>
        <taxon>Tephritoidea</taxon>
        <taxon>Tephritidae</taxon>
        <taxon>Bactrocera</taxon>
        <taxon>Bactrocera</taxon>
    </lineage>
</organism>
<dbReference type="InterPro" id="IPR043502">
    <property type="entry name" value="DNA/RNA_pol_sf"/>
</dbReference>